<protein>
    <submittedName>
        <fullName evidence="1">Uncharacterized protein</fullName>
    </submittedName>
</protein>
<evidence type="ECO:0000313" key="2">
    <source>
        <dbReference type="Proteomes" id="UP001054945"/>
    </source>
</evidence>
<dbReference type="AlphaFoldDB" id="A0AAV4XC66"/>
<dbReference type="Proteomes" id="UP001054945">
    <property type="component" value="Unassembled WGS sequence"/>
</dbReference>
<gene>
    <name evidence="1" type="ORF">CEXT_11631</name>
</gene>
<organism evidence="1 2">
    <name type="scientific">Caerostris extrusa</name>
    <name type="common">Bark spider</name>
    <name type="synonym">Caerostris bankana</name>
    <dbReference type="NCBI Taxonomy" id="172846"/>
    <lineage>
        <taxon>Eukaryota</taxon>
        <taxon>Metazoa</taxon>
        <taxon>Ecdysozoa</taxon>
        <taxon>Arthropoda</taxon>
        <taxon>Chelicerata</taxon>
        <taxon>Arachnida</taxon>
        <taxon>Araneae</taxon>
        <taxon>Araneomorphae</taxon>
        <taxon>Entelegynae</taxon>
        <taxon>Araneoidea</taxon>
        <taxon>Araneidae</taxon>
        <taxon>Caerostris</taxon>
    </lineage>
</organism>
<accession>A0AAV4XC66</accession>
<reference evidence="1 2" key="1">
    <citation type="submission" date="2021-06" db="EMBL/GenBank/DDBJ databases">
        <title>Caerostris extrusa draft genome.</title>
        <authorList>
            <person name="Kono N."/>
            <person name="Arakawa K."/>
        </authorList>
    </citation>
    <scope>NUCLEOTIDE SEQUENCE [LARGE SCALE GENOMIC DNA]</scope>
</reference>
<name>A0AAV4XC66_CAEEX</name>
<evidence type="ECO:0000313" key="1">
    <source>
        <dbReference type="EMBL" id="GIY92222.1"/>
    </source>
</evidence>
<comment type="caution">
    <text evidence="1">The sequence shown here is derived from an EMBL/GenBank/DDBJ whole genome shotgun (WGS) entry which is preliminary data.</text>
</comment>
<sequence>MSPTQLISLSELISYQHLIPSKSRHHIPGHHLRYSMPHELIPPRVIFFPYVWPLLPWHEDSGEKDADSRERDLPCHGSWRPSSLGPDNLLESPLDYGHLLKLPVGHGDLLNSLLEDRNLHKPPLGHGELLNILVSSLLLDLQTALLTRTLSMCHPRLVLLSKGYSVYFVPQI</sequence>
<proteinExistence type="predicted"/>
<dbReference type="EMBL" id="BPLR01017512">
    <property type="protein sequence ID" value="GIY92222.1"/>
    <property type="molecule type" value="Genomic_DNA"/>
</dbReference>
<keyword evidence="2" id="KW-1185">Reference proteome</keyword>